<gene>
    <name evidence="2" type="ORF">WMSIL1_LOCUS11414</name>
</gene>
<dbReference type="Proteomes" id="UP000321570">
    <property type="component" value="Unassembled WGS sequence"/>
</dbReference>
<proteinExistence type="predicted"/>
<reference evidence="2 3" key="1">
    <citation type="submission" date="2019-07" db="EMBL/GenBank/DDBJ databases">
        <authorList>
            <person name="Jastrzebski P J."/>
            <person name="Paukszto L."/>
            <person name="Jastrzebski P J."/>
        </authorList>
    </citation>
    <scope>NUCLEOTIDE SEQUENCE [LARGE SCALE GENOMIC DNA]</scope>
    <source>
        <strain evidence="2 3">WMS-il1</strain>
    </source>
</reference>
<dbReference type="AlphaFoldDB" id="A0A564Z139"/>
<accession>A0A564Z139</accession>
<keyword evidence="1" id="KW-0732">Signal</keyword>
<keyword evidence="3" id="KW-1185">Reference proteome</keyword>
<evidence type="ECO:0000256" key="1">
    <source>
        <dbReference type="SAM" id="SignalP"/>
    </source>
</evidence>
<feature type="chain" id="PRO_5022044095" description="Secreted protein" evidence="1">
    <location>
        <begin position="29"/>
        <end position="87"/>
    </location>
</feature>
<name>A0A564Z139_HYMDI</name>
<organism evidence="2 3">
    <name type="scientific">Hymenolepis diminuta</name>
    <name type="common">Rat tapeworm</name>
    <dbReference type="NCBI Taxonomy" id="6216"/>
    <lineage>
        <taxon>Eukaryota</taxon>
        <taxon>Metazoa</taxon>
        <taxon>Spiralia</taxon>
        <taxon>Lophotrochozoa</taxon>
        <taxon>Platyhelminthes</taxon>
        <taxon>Cestoda</taxon>
        <taxon>Eucestoda</taxon>
        <taxon>Cyclophyllidea</taxon>
        <taxon>Hymenolepididae</taxon>
        <taxon>Hymenolepis</taxon>
    </lineage>
</organism>
<sequence length="87" mass="10321">MIMHKIPQIKCMLIKLLIFLWNFSVNEIDQFSQVLNIGSGITNSSNNLHNLRIKALFRRSPCSQVLPRKRRPQRCWETGQLFYRHPV</sequence>
<feature type="signal peptide" evidence="1">
    <location>
        <begin position="1"/>
        <end position="28"/>
    </location>
</feature>
<evidence type="ECO:0008006" key="4">
    <source>
        <dbReference type="Google" id="ProtNLM"/>
    </source>
</evidence>
<evidence type="ECO:0000313" key="3">
    <source>
        <dbReference type="Proteomes" id="UP000321570"/>
    </source>
</evidence>
<evidence type="ECO:0000313" key="2">
    <source>
        <dbReference type="EMBL" id="VUZ53136.1"/>
    </source>
</evidence>
<protein>
    <recommendedName>
        <fullName evidence="4">Secreted protein</fullName>
    </recommendedName>
</protein>
<dbReference type="EMBL" id="CABIJS010000544">
    <property type="protein sequence ID" value="VUZ53136.1"/>
    <property type="molecule type" value="Genomic_DNA"/>
</dbReference>